<evidence type="ECO:0000256" key="3">
    <source>
        <dbReference type="ARBA" id="ARBA00023242"/>
    </source>
</evidence>
<dbReference type="SMART" id="SM01114">
    <property type="entry name" value="CXC"/>
    <property type="match status" value="2"/>
</dbReference>
<evidence type="ECO:0000313" key="8">
    <source>
        <dbReference type="Proteomes" id="UP000585474"/>
    </source>
</evidence>
<feature type="domain" description="CRC" evidence="6">
    <location>
        <begin position="522"/>
        <end position="631"/>
    </location>
</feature>
<keyword evidence="5" id="KW-1133">Transmembrane helix</keyword>
<evidence type="ECO:0000256" key="2">
    <source>
        <dbReference type="ARBA" id="ARBA00007267"/>
    </source>
</evidence>
<dbReference type="Proteomes" id="UP000585474">
    <property type="component" value="Unassembled WGS sequence"/>
</dbReference>
<feature type="region of interest" description="Disordered" evidence="4">
    <location>
        <begin position="489"/>
        <end position="508"/>
    </location>
</feature>
<comment type="subcellular location">
    <subcellularLocation>
        <location evidence="1">Nucleus</location>
    </subcellularLocation>
</comment>
<dbReference type="Pfam" id="PF03638">
    <property type="entry name" value="TCR"/>
    <property type="match status" value="2"/>
</dbReference>
<dbReference type="InterPro" id="IPR044522">
    <property type="entry name" value="TSO1-like"/>
</dbReference>
<dbReference type="GO" id="GO:0005634">
    <property type="term" value="C:nucleus"/>
    <property type="evidence" value="ECO:0007669"/>
    <property type="project" value="UniProtKB-SubCell"/>
</dbReference>
<sequence length="1050" mass="115030">MTTPPTPTPTTANSQSDSVAIQDSAIFGDISNLSPVKPLKDAPVVSGFLELRSPSPVFTSPCVNKLQGTTYLKRPQCSQLCSAESSQQDFIAEEIAVSSNEFEKSNIQGSSALTPANCIEKECINNCSVQDQTANPSGHIDEYLADAVIDCANSTHSAGLSLIQLDDVPQSLTTCPDSIEMVPERDRKTNTGQDEEKALDALPATTELAGQDFEGKSSFDINPIETDTNHGVSKMPPSVGPKDDLSLYHAFEKQQCEILVAQHLQSNQGYEDCTETTREDSNKPIENMILHCTKGKQDRGHRRCLQFEDAQLHTMASSPGSWSSSNIVSNSKIPTIPADTKVSESFCVEVREITTGGQQINLNQPIISTISPRNIGNSRSTVPKPSGIGLHLNSIINAMPNGCGAIGSMKSAEKGYRNLEGRKLVPIMGCHPPENTKKSLVLPSARGRVSASSEDGSYETKSTVSANSHASMSPQIVEPSNDPALLKQSEYQTNPRDKTKSTSVRADAAEEKKALDANDGDGCKRCNCKKSRCLKLYCDCFAAGIYCAESCACQDCLNRPEYEDTVFDTRQQIESRNPLAFAPKIIQLITDSPANSNGEDGNNSTPSSARHKRGCNCKKSMCLKKYCECYQVFQSLLLLIYGIMLLTLSAFALILIGSIFCSSQRLMLDALMDADVKDAKMFTVERKWVPMFYSFLNADIVRTLQLRFDGYDRSSLILIAVLGYFFFQVDIFPSEDTANLLFLGDSGKAFYLDPILLATKESAFPEYGMAKDVLDQGLKSPFDEKLETMANRDTLLQTELCNPHNLTPLTPSFQFSDHAKDASNSWFFSRRCLPSLESDLTSLPSFGESPGHAMLIKARKEFKDLVSRHQGSDYSDTEPVSGFSTRYDGLTSVCDHSTLPDPPLTDMGSSVSFERSDWTTSSKAQFCPGSGHLSSVRSLRWHSTPITPVSKFDGTKILQAVDSDEKVHYMLEDDMPDILKDKPTAIDGVKVSSPNKKRISPPRSSSSTGLKSGRKFILRSVPSFPPLTPCIDSKDSPRNINEPRDFSSKK</sequence>
<evidence type="ECO:0000259" key="6">
    <source>
        <dbReference type="PROSITE" id="PS51634"/>
    </source>
</evidence>
<keyword evidence="5" id="KW-0812">Transmembrane</keyword>
<evidence type="ECO:0000256" key="1">
    <source>
        <dbReference type="ARBA" id="ARBA00004123"/>
    </source>
</evidence>
<dbReference type="GO" id="GO:0003700">
    <property type="term" value="F:DNA-binding transcription factor activity"/>
    <property type="evidence" value="ECO:0007669"/>
    <property type="project" value="InterPro"/>
</dbReference>
<feature type="transmembrane region" description="Helical" evidence="5">
    <location>
        <begin position="636"/>
        <end position="661"/>
    </location>
</feature>
<feature type="region of interest" description="Disordered" evidence="4">
    <location>
        <begin position="592"/>
        <end position="612"/>
    </location>
</feature>
<evidence type="ECO:0000313" key="7">
    <source>
        <dbReference type="EMBL" id="GFS35332.1"/>
    </source>
</evidence>
<evidence type="ECO:0000256" key="4">
    <source>
        <dbReference type="SAM" id="MobiDB-lite"/>
    </source>
</evidence>
<dbReference type="OrthoDB" id="6283463at2759"/>
<feature type="region of interest" description="Disordered" evidence="4">
    <location>
        <begin position="981"/>
        <end position="1050"/>
    </location>
</feature>
<dbReference type="AlphaFoldDB" id="A0A7J0DHV0"/>
<feature type="compositionally biased region" description="Basic and acidic residues" evidence="4">
    <location>
        <begin position="1032"/>
        <end position="1050"/>
    </location>
</feature>
<feature type="compositionally biased region" description="Polar residues" evidence="4">
    <location>
        <begin position="592"/>
        <end position="608"/>
    </location>
</feature>
<feature type="region of interest" description="Disordered" evidence="4">
    <location>
        <begin position="427"/>
        <end position="481"/>
    </location>
</feature>
<dbReference type="PROSITE" id="PS51634">
    <property type="entry name" value="CRC"/>
    <property type="match status" value="1"/>
</dbReference>
<dbReference type="EMBL" id="BJWL01000227">
    <property type="protein sequence ID" value="GFS35332.1"/>
    <property type="molecule type" value="Genomic_DNA"/>
</dbReference>
<dbReference type="InterPro" id="IPR033467">
    <property type="entry name" value="Tesmin/TSO1-like_CXC"/>
</dbReference>
<name>A0A7J0DHV0_9ERIC</name>
<comment type="similarity">
    <text evidence="2">Belongs to the lin-54 family.</text>
</comment>
<organism evidence="7 8">
    <name type="scientific">Actinidia rufa</name>
    <dbReference type="NCBI Taxonomy" id="165716"/>
    <lineage>
        <taxon>Eukaryota</taxon>
        <taxon>Viridiplantae</taxon>
        <taxon>Streptophyta</taxon>
        <taxon>Embryophyta</taxon>
        <taxon>Tracheophyta</taxon>
        <taxon>Spermatophyta</taxon>
        <taxon>Magnoliopsida</taxon>
        <taxon>eudicotyledons</taxon>
        <taxon>Gunneridae</taxon>
        <taxon>Pentapetalae</taxon>
        <taxon>asterids</taxon>
        <taxon>Ericales</taxon>
        <taxon>Actinidiaceae</taxon>
        <taxon>Actinidia</taxon>
    </lineage>
</organism>
<feature type="compositionally biased region" description="Polar residues" evidence="4">
    <location>
        <begin position="450"/>
        <end position="474"/>
    </location>
</feature>
<dbReference type="PANTHER" id="PTHR46159">
    <property type="entry name" value="PROTEIN TESMIN/TSO1-LIKE CXC 2"/>
    <property type="match status" value="1"/>
</dbReference>
<dbReference type="PANTHER" id="PTHR46159:SF6">
    <property type="entry name" value="OS12G0605300 PROTEIN"/>
    <property type="match status" value="1"/>
</dbReference>
<keyword evidence="8" id="KW-1185">Reference proteome</keyword>
<dbReference type="InterPro" id="IPR005172">
    <property type="entry name" value="CRC"/>
</dbReference>
<feature type="transmembrane region" description="Helical" evidence="5">
    <location>
        <begin position="710"/>
        <end position="727"/>
    </location>
</feature>
<proteinExistence type="inferred from homology"/>
<comment type="caution">
    <text evidence="7">The sequence shown here is derived from an EMBL/GenBank/DDBJ whole genome shotgun (WGS) entry which is preliminary data.</text>
</comment>
<protein>
    <submittedName>
        <fullName evidence="7">Tesmin/TSO1-like CXC domain-containing protein</fullName>
    </submittedName>
</protein>
<keyword evidence="5" id="KW-0472">Membrane</keyword>
<reference evidence="8" key="1">
    <citation type="submission" date="2019-07" db="EMBL/GenBank/DDBJ databases">
        <title>De Novo Assembly of kiwifruit Actinidia rufa.</title>
        <authorList>
            <person name="Sugita-Konishi S."/>
            <person name="Sato K."/>
            <person name="Mori E."/>
            <person name="Abe Y."/>
            <person name="Kisaki G."/>
            <person name="Hamano K."/>
            <person name="Suezawa K."/>
            <person name="Otani M."/>
            <person name="Fukuda T."/>
            <person name="Manabe T."/>
            <person name="Gomi K."/>
            <person name="Tabuchi M."/>
            <person name="Akimitsu K."/>
            <person name="Kataoka I."/>
        </authorList>
    </citation>
    <scope>NUCLEOTIDE SEQUENCE [LARGE SCALE GENOMIC DNA]</scope>
    <source>
        <strain evidence="8">cv. Fuchu</strain>
    </source>
</reference>
<evidence type="ECO:0000256" key="5">
    <source>
        <dbReference type="SAM" id="Phobius"/>
    </source>
</evidence>
<keyword evidence="3" id="KW-0539">Nucleus</keyword>
<gene>
    <name evidence="7" type="ORF">Acr_00g0039180</name>
</gene>
<accession>A0A7J0DHV0</accession>
<feature type="compositionally biased region" description="Low complexity" evidence="4">
    <location>
        <begin position="1001"/>
        <end position="1011"/>
    </location>
</feature>